<dbReference type="Gene3D" id="3.40.50.300">
    <property type="entry name" value="P-loop containing nucleotide triphosphate hydrolases"/>
    <property type="match status" value="1"/>
</dbReference>
<dbReference type="CDD" id="cd00267">
    <property type="entry name" value="ABC_ATPase"/>
    <property type="match status" value="1"/>
</dbReference>
<evidence type="ECO:0000313" key="2">
    <source>
        <dbReference type="EMBL" id="SCZ48522.1"/>
    </source>
</evidence>
<name>A0A1G5PG77_9PSED</name>
<comment type="caution">
    <text evidence="2">The sequence shown here is derived from an EMBL/GenBank/DDBJ whole genome shotgun (WGS) entry which is preliminary data.</text>
</comment>
<dbReference type="InterPro" id="IPR027417">
    <property type="entry name" value="P-loop_NTPase"/>
</dbReference>
<organism evidence="2 3">
    <name type="scientific">Pseudomonas oryzihabitans</name>
    <dbReference type="NCBI Taxonomy" id="47885"/>
    <lineage>
        <taxon>Bacteria</taxon>
        <taxon>Pseudomonadati</taxon>
        <taxon>Pseudomonadota</taxon>
        <taxon>Gammaproteobacteria</taxon>
        <taxon>Pseudomonadales</taxon>
        <taxon>Pseudomonadaceae</taxon>
        <taxon>Pseudomonas</taxon>
    </lineage>
</organism>
<dbReference type="SUPFAM" id="SSF52540">
    <property type="entry name" value="P-loop containing nucleoside triphosphate hydrolases"/>
    <property type="match status" value="1"/>
</dbReference>
<feature type="domain" description="ATPase AAA-type core" evidence="1">
    <location>
        <begin position="220"/>
        <end position="295"/>
    </location>
</feature>
<dbReference type="EMBL" id="FMWB01000026">
    <property type="protein sequence ID" value="SCZ48522.1"/>
    <property type="molecule type" value="Genomic_DNA"/>
</dbReference>
<evidence type="ECO:0000313" key="3">
    <source>
        <dbReference type="Proteomes" id="UP000183046"/>
    </source>
</evidence>
<dbReference type="Pfam" id="PF13304">
    <property type="entry name" value="AAA_21"/>
    <property type="match status" value="1"/>
</dbReference>
<dbReference type="AlphaFoldDB" id="A0A1G5PG77"/>
<accession>A0A1G5PG77</accession>
<sequence>MLLVNARGERSLRKDYDFKNGLGISPESFSPISIPSLRYLWKDQNTNGSYSLKIKVGWKTDDQDRQLELAYSLNGNNFAIKKSFSNLEDDCKIPVIAYLPPFGGMSENETWLSNADRRKLIGKGQAGSVIRNLLLDLYIAHKEKISVAKKQLMGERKRLPSAEKDKLLLIDTEWRQLEKVLIEVFRVKLEPKPFDSNFHNFVHVDVLDVVKQEACEVKKNKTTGRRDLMIEGSGFLQWVSVFALALDPSNDVLLLDEPDAHLHASLQSLLLKKLEKICKSKNKQILMVSHSPELIKLVDYRKILHVEDSKAIYLQSREQKVLVLEGLGSKYFPLLDDIIEHKKILLVENNSDTRILSHFCFQLGLEWPANLVEWVTNKRHGERKTLIIELNQKIMQQTNKPIAAYSLRDLDDDNYSSTTNTLRPSGFSDQFDDSGNYRILRYRTLRRREIENYLIIPSAISRYITSINKRQGVATDIAAVDEYLKGEHGLVVPESYKESDRKSVTEGLFGKDCKQILGGIRKYFRVKFVREDYIKQIEKEEICQDMVTLIEELVDMCRV</sequence>
<proteinExistence type="predicted"/>
<dbReference type="PANTHER" id="PTHR43581:SF4">
    <property type="entry name" value="ATP_GTP PHOSPHATASE"/>
    <property type="match status" value="1"/>
</dbReference>
<dbReference type="PANTHER" id="PTHR43581">
    <property type="entry name" value="ATP/GTP PHOSPHATASE"/>
    <property type="match status" value="1"/>
</dbReference>
<gene>
    <name evidence="2" type="ORF">SAMN05216279_12642</name>
</gene>
<evidence type="ECO:0000259" key="1">
    <source>
        <dbReference type="Pfam" id="PF13304"/>
    </source>
</evidence>
<reference evidence="3" key="1">
    <citation type="submission" date="2016-10" db="EMBL/GenBank/DDBJ databases">
        <authorList>
            <person name="de Groot N.N."/>
        </authorList>
    </citation>
    <scope>NUCLEOTIDE SEQUENCE [LARGE SCALE GENOMIC DNA]</scope>
    <source>
        <strain evidence="3">DSM 15758</strain>
    </source>
</reference>
<dbReference type="GO" id="GO:0016887">
    <property type="term" value="F:ATP hydrolysis activity"/>
    <property type="evidence" value="ECO:0007669"/>
    <property type="project" value="InterPro"/>
</dbReference>
<protein>
    <submittedName>
        <fullName evidence="2">AAA domain-containing protein, putative AbiEii toxin, Type IV TA system</fullName>
    </submittedName>
</protein>
<dbReference type="Proteomes" id="UP000183046">
    <property type="component" value="Unassembled WGS sequence"/>
</dbReference>
<dbReference type="InterPro" id="IPR003959">
    <property type="entry name" value="ATPase_AAA_core"/>
</dbReference>
<dbReference type="GO" id="GO:0005524">
    <property type="term" value="F:ATP binding"/>
    <property type="evidence" value="ECO:0007669"/>
    <property type="project" value="InterPro"/>
</dbReference>
<dbReference type="InterPro" id="IPR051396">
    <property type="entry name" value="Bact_Antivir_Def_Nuclease"/>
</dbReference>